<proteinExistence type="predicted"/>
<keyword evidence="2" id="KW-1185">Reference proteome</keyword>
<protein>
    <submittedName>
        <fullName evidence="1">Uncharacterized protein</fullName>
    </submittedName>
</protein>
<evidence type="ECO:0000313" key="2">
    <source>
        <dbReference type="Proteomes" id="UP001589733"/>
    </source>
</evidence>
<reference evidence="1 2" key="1">
    <citation type="submission" date="2024-09" db="EMBL/GenBank/DDBJ databases">
        <authorList>
            <person name="Sun Q."/>
            <person name="Mori K."/>
        </authorList>
    </citation>
    <scope>NUCLEOTIDE SEQUENCE [LARGE SCALE GENOMIC DNA]</scope>
    <source>
        <strain evidence="1 2">JCM 13503</strain>
    </source>
</reference>
<dbReference type="RefSeq" id="WP_380008418.1">
    <property type="nucleotide sequence ID" value="NZ_JBHLYR010000031.1"/>
</dbReference>
<evidence type="ECO:0000313" key="1">
    <source>
        <dbReference type="EMBL" id="MFB9992122.1"/>
    </source>
</evidence>
<dbReference type="Proteomes" id="UP001589733">
    <property type="component" value="Unassembled WGS sequence"/>
</dbReference>
<accession>A0ABV6AYM3</accession>
<comment type="caution">
    <text evidence="1">The sequence shown here is derived from an EMBL/GenBank/DDBJ whole genome shotgun (WGS) entry which is preliminary data.</text>
</comment>
<dbReference type="EMBL" id="JBHLYR010000031">
    <property type="protein sequence ID" value="MFB9992122.1"/>
    <property type="molecule type" value="Genomic_DNA"/>
</dbReference>
<gene>
    <name evidence="1" type="ORF">ACFFLM_09140</name>
</gene>
<organism evidence="1 2">
    <name type="scientific">Deinococcus oregonensis</name>
    <dbReference type="NCBI Taxonomy" id="1805970"/>
    <lineage>
        <taxon>Bacteria</taxon>
        <taxon>Thermotogati</taxon>
        <taxon>Deinococcota</taxon>
        <taxon>Deinococci</taxon>
        <taxon>Deinococcales</taxon>
        <taxon>Deinococcaceae</taxon>
        <taxon>Deinococcus</taxon>
    </lineage>
</organism>
<sequence length="99" mass="10413">MPLALAVLVGLGLNSRQTRSADLTEARAYAGAVQTAARQAWKTDPAQPFLEAGSSENCRGAYRGGAAQDRVSACTVTRLPKGFEVVLTLGRAQLTATTY</sequence>
<name>A0ABV6AYM3_9DEIO</name>